<dbReference type="PANTHER" id="PTHR10091:SF0">
    <property type="entry name" value="GALACTOSE MUTAROTASE"/>
    <property type="match status" value="1"/>
</dbReference>
<dbReference type="InterPro" id="IPR037480">
    <property type="entry name" value="YihR-like"/>
</dbReference>
<reference evidence="1 2" key="1">
    <citation type="submission" date="2021-03" db="EMBL/GenBank/DDBJ databases">
        <title>Sequencing the genomes of 1000 actinobacteria strains.</title>
        <authorList>
            <person name="Klenk H.-P."/>
        </authorList>
    </citation>
    <scope>NUCLEOTIDE SEQUENCE [LARGE SCALE GENOMIC DNA]</scope>
    <source>
        <strain evidence="1 2">DSM 44580</strain>
    </source>
</reference>
<organism evidence="1 2">
    <name type="scientific">Crossiella equi</name>
    <dbReference type="NCBI Taxonomy" id="130796"/>
    <lineage>
        <taxon>Bacteria</taxon>
        <taxon>Bacillati</taxon>
        <taxon>Actinomycetota</taxon>
        <taxon>Actinomycetes</taxon>
        <taxon>Pseudonocardiales</taxon>
        <taxon>Pseudonocardiaceae</taxon>
        <taxon>Crossiella</taxon>
    </lineage>
</organism>
<dbReference type="EC" id="5.1.3.3" evidence="1"/>
<comment type="caution">
    <text evidence="1">The sequence shown here is derived from an EMBL/GenBank/DDBJ whole genome shotgun (WGS) entry which is preliminary data.</text>
</comment>
<evidence type="ECO:0000313" key="1">
    <source>
        <dbReference type="EMBL" id="MBP2471544.1"/>
    </source>
</evidence>
<protein>
    <submittedName>
        <fullName evidence="1">Aldose 1-epimerase</fullName>
        <ecNumber evidence="1">5.1.3.3</ecNumber>
    </submittedName>
</protein>
<dbReference type="Proteomes" id="UP001519363">
    <property type="component" value="Unassembled WGS sequence"/>
</dbReference>
<keyword evidence="2" id="KW-1185">Reference proteome</keyword>
<dbReference type="InterPro" id="IPR008183">
    <property type="entry name" value="Aldose_1/G6P_1-epimerase"/>
</dbReference>
<dbReference type="EMBL" id="JAGIOO010000001">
    <property type="protein sequence ID" value="MBP2471544.1"/>
    <property type="molecule type" value="Genomic_DNA"/>
</dbReference>
<sequence>MTTNGRLYEITSGNQSAVVAGVAAALLSWRVNGAERLLTHAAEELGDSYMGKTIVPWPNRINGGRYTFDGATHQVPVNEPDRGTALHGLLAWTEWGLVSHATDVVVLEQVQRPQYGYPFELTFRAEYRISADGLAVRLTARNTGSARAPFGAAHHPYLATTGEVELTIPAEVYYPADERLLPTGKEPVEGTPQDFRTARALGTTALDTAYTDLVRDASGHAVARVVSTAGATELWVDGGYSHLQVYTDDYAPAARLPRSGVTIEPMTCAPDAFNSGDGLIVLAPGAEWTGNWGYRAV</sequence>
<dbReference type="PANTHER" id="PTHR10091">
    <property type="entry name" value="ALDOSE-1-EPIMERASE"/>
    <property type="match status" value="1"/>
</dbReference>
<name>A0ABS5A4N4_9PSEU</name>
<accession>A0ABS5A4N4</accession>
<dbReference type="CDD" id="cd09022">
    <property type="entry name" value="Aldose_epim_Ec_YihR"/>
    <property type="match status" value="1"/>
</dbReference>
<dbReference type="RefSeq" id="WP_086782725.1">
    <property type="nucleotide sequence ID" value="NZ_JAGIOO010000001.1"/>
</dbReference>
<dbReference type="Pfam" id="PF01263">
    <property type="entry name" value="Aldose_epim"/>
    <property type="match status" value="1"/>
</dbReference>
<keyword evidence="1" id="KW-0413">Isomerase</keyword>
<evidence type="ECO:0000313" key="2">
    <source>
        <dbReference type="Proteomes" id="UP001519363"/>
    </source>
</evidence>
<dbReference type="SUPFAM" id="SSF74650">
    <property type="entry name" value="Galactose mutarotase-like"/>
    <property type="match status" value="1"/>
</dbReference>
<proteinExistence type="predicted"/>
<dbReference type="InterPro" id="IPR014718">
    <property type="entry name" value="GH-type_carb-bd"/>
</dbReference>
<dbReference type="InterPro" id="IPR011013">
    <property type="entry name" value="Gal_mutarotase_sf_dom"/>
</dbReference>
<dbReference type="Gene3D" id="2.70.98.10">
    <property type="match status" value="1"/>
</dbReference>
<gene>
    <name evidence="1" type="ORF">JOF53_000416</name>
</gene>
<dbReference type="GO" id="GO:0004034">
    <property type="term" value="F:aldose 1-epimerase activity"/>
    <property type="evidence" value="ECO:0007669"/>
    <property type="project" value="UniProtKB-EC"/>
</dbReference>